<proteinExistence type="predicted"/>
<keyword evidence="1" id="KW-1133">Transmembrane helix</keyword>
<organism evidence="2 3">
    <name type="scientific">Moritella viscosa</name>
    <dbReference type="NCBI Taxonomy" id="80854"/>
    <lineage>
        <taxon>Bacteria</taxon>
        <taxon>Pseudomonadati</taxon>
        <taxon>Pseudomonadota</taxon>
        <taxon>Gammaproteobacteria</taxon>
        <taxon>Alteromonadales</taxon>
        <taxon>Moritellaceae</taxon>
        <taxon>Moritella</taxon>
    </lineage>
</organism>
<evidence type="ECO:0000313" key="2">
    <source>
        <dbReference type="EMBL" id="SGY87308.1"/>
    </source>
</evidence>
<keyword evidence="1" id="KW-0472">Membrane</keyword>
<name>A0ABY1HBU8_9GAMM</name>
<comment type="caution">
    <text evidence="2">The sequence shown here is derived from an EMBL/GenBank/DDBJ whole genome shotgun (WGS) entry which is preliminary data.</text>
</comment>
<accession>A0ABY1HBU8</accession>
<keyword evidence="3" id="KW-1185">Reference proteome</keyword>
<evidence type="ECO:0000256" key="1">
    <source>
        <dbReference type="SAM" id="Phobius"/>
    </source>
</evidence>
<gene>
    <name evidence="2" type="ORF">MT2528_1248</name>
</gene>
<dbReference type="Proteomes" id="UP000182660">
    <property type="component" value="Unassembled WGS sequence"/>
</dbReference>
<reference evidence="2 3" key="1">
    <citation type="submission" date="2016-11" db="EMBL/GenBank/DDBJ databases">
        <authorList>
            <person name="Klemetsen T."/>
        </authorList>
    </citation>
    <scope>NUCLEOTIDE SEQUENCE [LARGE SCALE GENOMIC DNA]</scope>
    <source>
        <strain evidence="2">MT 2528</strain>
    </source>
</reference>
<dbReference type="EMBL" id="FPLJ01000035">
    <property type="protein sequence ID" value="SGY87308.1"/>
    <property type="molecule type" value="Genomic_DNA"/>
</dbReference>
<feature type="transmembrane region" description="Helical" evidence="1">
    <location>
        <begin position="21"/>
        <end position="41"/>
    </location>
</feature>
<evidence type="ECO:0000313" key="3">
    <source>
        <dbReference type="Proteomes" id="UP000182660"/>
    </source>
</evidence>
<keyword evidence="1" id="KW-0812">Transmembrane</keyword>
<protein>
    <submittedName>
        <fullName evidence="2">Uncharacterized protein</fullName>
    </submittedName>
</protein>
<sequence length="60" mass="6991">MPKIDIMEQTCLMIKIIKMRIVVRTIITASPVSYLLVTIKFKRLVVIANLLFYNNSTMIF</sequence>